<evidence type="ECO:0000313" key="26">
    <source>
        <dbReference type="Proteomes" id="UP000590811"/>
    </source>
</evidence>
<evidence type="ECO:0000256" key="15">
    <source>
        <dbReference type="ARBA" id="ARBA00022842"/>
    </source>
</evidence>
<feature type="domain" description="PEP-utilising enzyme mobile" evidence="22">
    <location>
        <begin position="202"/>
        <end position="273"/>
    </location>
</feature>
<feature type="binding site" evidence="20">
    <location>
        <position position="489"/>
    </location>
    <ligand>
        <name>Mg(2+)</name>
        <dbReference type="ChEBI" id="CHEBI:18420"/>
    </ligand>
</feature>
<evidence type="ECO:0000256" key="5">
    <source>
        <dbReference type="ARBA" id="ARBA00007837"/>
    </source>
</evidence>
<comment type="subcellular location">
    <subcellularLocation>
        <location evidence="4 17">Cytoplasm</location>
    </subcellularLocation>
</comment>
<dbReference type="NCBIfam" id="TIGR01417">
    <property type="entry name" value="PTS_I_fam"/>
    <property type="match status" value="1"/>
</dbReference>
<dbReference type="Gene3D" id="3.20.20.60">
    <property type="entry name" value="Phosphoenolpyruvate-binding domains"/>
    <property type="match status" value="1"/>
</dbReference>
<keyword evidence="9 17" id="KW-0963">Cytoplasm</keyword>
<dbReference type="RefSeq" id="WP_184511422.1">
    <property type="nucleotide sequence ID" value="NZ_JACHVT010000013.1"/>
</dbReference>
<evidence type="ECO:0000256" key="20">
    <source>
        <dbReference type="PIRSR" id="PIRSR000732-3"/>
    </source>
</evidence>
<evidence type="ECO:0000256" key="10">
    <source>
        <dbReference type="ARBA" id="ARBA00022597"/>
    </source>
</evidence>
<dbReference type="Pfam" id="PF00391">
    <property type="entry name" value="PEP-utilizers"/>
    <property type="match status" value="1"/>
</dbReference>
<keyword evidence="15 17" id="KW-0460">Magnesium</keyword>
<dbReference type="Pfam" id="PF05524">
    <property type="entry name" value="PEP-utilisers_N"/>
    <property type="match status" value="1"/>
</dbReference>
<keyword evidence="10 17" id="KW-0762">Sugar transport</keyword>
<feature type="region of interest" description="Disordered" evidence="21">
    <location>
        <begin position="1"/>
        <end position="87"/>
    </location>
</feature>
<feature type="binding site" evidence="19">
    <location>
        <position position="499"/>
    </location>
    <ligand>
        <name>phosphoenolpyruvate</name>
        <dbReference type="ChEBI" id="CHEBI:58702"/>
    </ligand>
</feature>
<dbReference type="SUPFAM" id="SSF52009">
    <property type="entry name" value="Phosphohistidine domain"/>
    <property type="match status" value="1"/>
</dbReference>
<gene>
    <name evidence="25" type="ORF">FHW14_003666</name>
</gene>
<dbReference type="Gene3D" id="3.50.30.10">
    <property type="entry name" value="Phosphohistidine domain"/>
    <property type="match status" value="1"/>
</dbReference>
<evidence type="ECO:0000313" key="25">
    <source>
        <dbReference type="EMBL" id="MBB2988472.1"/>
    </source>
</evidence>
<evidence type="ECO:0000256" key="14">
    <source>
        <dbReference type="ARBA" id="ARBA00022777"/>
    </source>
</evidence>
<evidence type="ECO:0000256" key="6">
    <source>
        <dbReference type="ARBA" id="ARBA00012232"/>
    </source>
</evidence>
<accession>A0A839Q5J6</accession>
<keyword evidence="14 17" id="KW-0418">Kinase</keyword>
<evidence type="ECO:0000256" key="7">
    <source>
        <dbReference type="ARBA" id="ARBA00016544"/>
    </source>
</evidence>
<dbReference type="InterPro" id="IPR050499">
    <property type="entry name" value="PEP-utilizing_PTS_enzyme"/>
</dbReference>
<keyword evidence="8 17" id="KW-0813">Transport</keyword>
<dbReference type="InterPro" id="IPR006318">
    <property type="entry name" value="PTS_EI-like"/>
</dbReference>
<evidence type="ECO:0000256" key="4">
    <source>
        <dbReference type="ARBA" id="ARBA00004496"/>
    </source>
</evidence>
<keyword evidence="13 17" id="KW-0479">Metal-binding</keyword>
<dbReference type="InterPro" id="IPR024692">
    <property type="entry name" value="PTS_EI"/>
</dbReference>
<dbReference type="GO" id="GO:0046872">
    <property type="term" value="F:metal ion binding"/>
    <property type="evidence" value="ECO:0007669"/>
    <property type="project" value="UniProtKB-KW"/>
</dbReference>
<feature type="binding site" evidence="19">
    <location>
        <position position="340"/>
    </location>
    <ligand>
        <name>phosphoenolpyruvate</name>
        <dbReference type="ChEBI" id="CHEBI:58702"/>
    </ligand>
</feature>
<feature type="domain" description="PEP-utilising enzyme C-terminal" evidence="23">
    <location>
        <begin position="306"/>
        <end position="571"/>
    </location>
</feature>
<feature type="binding site" evidence="20">
    <location>
        <position position="465"/>
    </location>
    <ligand>
        <name>Mg(2+)</name>
        <dbReference type="ChEBI" id="CHEBI:18420"/>
    </ligand>
</feature>
<evidence type="ECO:0000256" key="1">
    <source>
        <dbReference type="ARBA" id="ARBA00000683"/>
    </source>
</evidence>
<dbReference type="GO" id="GO:0008965">
    <property type="term" value="F:phosphoenolpyruvate-protein phosphotransferase activity"/>
    <property type="evidence" value="ECO:0007669"/>
    <property type="project" value="UniProtKB-EC"/>
</dbReference>
<evidence type="ECO:0000256" key="19">
    <source>
        <dbReference type="PIRSR" id="PIRSR000732-2"/>
    </source>
</evidence>
<organism evidence="25 26">
    <name type="scientific">Terracoccus luteus</name>
    <dbReference type="NCBI Taxonomy" id="53356"/>
    <lineage>
        <taxon>Bacteria</taxon>
        <taxon>Bacillati</taxon>
        <taxon>Actinomycetota</taxon>
        <taxon>Actinomycetes</taxon>
        <taxon>Micrococcales</taxon>
        <taxon>Intrasporangiaceae</taxon>
        <taxon>Terracoccus</taxon>
    </lineage>
</organism>
<dbReference type="Gene3D" id="1.10.274.10">
    <property type="entry name" value="PtsI, HPr-binding domain"/>
    <property type="match status" value="1"/>
</dbReference>
<keyword evidence="11 17" id="KW-0808">Transferase</keyword>
<name>A0A839Q5J6_9MICO</name>
<feature type="active site" description="Proton donor" evidence="18">
    <location>
        <position position="536"/>
    </location>
</feature>
<dbReference type="GO" id="GO:0005737">
    <property type="term" value="C:cytoplasm"/>
    <property type="evidence" value="ECO:0007669"/>
    <property type="project" value="UniProtKB-SubCell"/>
</dbReference>
<feature type="compositionally biased region" description="Gly residues" evidence="21">
    <location>
        <begin position="37"/>
        <end position="46"/>
    </location>
</feature>
<evidence type="ECO:0000256" key="17">
    <source>
        <dbReference type="PIRNR" id="PIRNR000732"/>
    </source>
</evidence>
<dbReference type="InterPro" id="IPR036637">
    <property type="entry name" value="Phosphohistidine_dom_sf"/>
</dbReference>
<reference evidence="25 26" key="1">
    <citation type="submission" date="2020-08" db="EMBL/GenBank/DDBJ databases">
        <title>Genomic Encyclopedia of Type Strains, Phase IV (KMG-V): Genome sequencing to study the core and pangenomes of soil and plant-associated prokaryotes.</title>
        <authorList>
            <person name="Whitman W."/>
        </authorList>
    </citation>
    <scope>NUCLEOTIDE SEQUENCE [LARGE SCALE GENOMIC DNA]</scope>
    <source>
        <strain evidence="25 26">B3ACCR2</strain>
    </source>
</reference>
<evidence type="ECO:0000256" key="11">
    <source>
        <dbReference type="ARBA" id="ARBA00022679"/>
    </source>
</evidence>
<comment type="catalytic activity">
    <reaction evidence="1 17">
        <text>L-histidyl-[protein] + phosphoenolpyruvate = N(pros)-phospho-L-histidyl-[protein] + pyruvate</text>
        <dbReference type="Rhea" id="RHEA:23880"/>
        <dbReference type="Rhea" id="RHEA-COMP:9745"/>
        <dbReference type="Rhea" id="RHEA-COMP:9746"/>
        <dbReference type="ChEBI" id="CHEBI:15361"/>
        <dbReference type="ChEBI" id="CHEBI:29979"/>
        <dbReference type="ChEBI" id="CHEBI:58702"/>
        <dbReference type="ChEBI" id="CHEBI:64837"/>
        <dbReference type="EC" id="2.7.3.9"/>
    </reaction>
</comment>
<sequence>MTTADTDAATPSPDAPHASASPTVSPTAARTEAHSGGSDGAGGSGGAAAPTGAQTETRQGIGVSPGTAFGPVVQVAPPVRPPKNEPAVDDADAALADVKAAFETVAVSLEQRATLVEDTAQQILKATALIARDKGLVKAAGKELAAGHGRATSIDRAVETYAAQFESLGGYFAERVADLRDVGSRAVAAVLGVPAPGVPVFTEPSIIVAEDLAPAETATLDRSRVVGIITEAGGRTSHTAILAAQMGIPAVVQLAGATSIPAGVPVAIDGDSGEVTIAPDMALVTAQRERASRRASALAELSGAGRTSDGHAVALLANIGGVEDAVAAGAQDLEGVGLFRTEFVFLSATKAPTVDEQAEIYRGVFAPFEGRRVVVRTLDAGADKPLKFADLGPEENPALGRRGLRLSAERPDLLDSQLEALAVAARDTGADVRVMAPMVATAEEAAWFARRVRENGLPKAGVMIEVPGAALRSRDVLTEVDFGSLGTNDLAQYTMAADRMQGALSDLLDPWQPAVLDVVAAACAGAATVDRPMGVCGESAGDPLLALVLVGLGVTSLSMAPSKVPVVRLALSLHTLADCQKLAEAARASRTAVDALTAVRDAAISELTDLI</sequence>
<feature type="compositionally biased region" description="Low complexity" evidence="21">
    <location>
        <begin position="1"/>
        <end position="36"/>
    </location>
</feature>
<dbReference type="PANTHER" id="PTHR46244">
    <property type="entry name" value="PHOSPHOENOLPYRUVATE-PROTEIN PHOSPHOTRANSFERASE"/>
    <property type="match status" value="1"/>
</dbReference>
<dbReference type="EMBL" id="JACHVT010000013">
    <property type="protein sequence ID" value="MBB2988472.1"/>
    <property type="molecule type" value="Genomic_DNA"/>
</dbReference>
<dbReference type="PRINTS" id="PR01736">
    <property type="entry name" value="PHPHTRNFRASE"/>
</dbReference>
<comment type="function">
    <text evidence="3 17">General (non sugar-specific) component of the phosphoenolpyruvate-dependent sugar phosphotransferase system (sugar PTS). This major carbohydrate active-transport system catalyzes the phosphorylation of incoming sugar substrates concomitantly with their translocation across the cell membrane. Enzyme I transfers the phosphoryl group from phosphoenolpyruvate (PEP) to the phosphoryl carrier protein (HPr).</text>
</comment>
<evidence type="ECO:0000259" key="22">
    <source>
        <dbReference type="Pfam" id="PF00391"/>
    </source>
</evidence>
<evidence type="ECO:0000256" key="21">
    <source>
        <dbReference type="SAM" id="MobiDB-lite"/>
    </source>
</evidence>
<dbReference type="SUPFAM" id="SSF47831">
    <property type="entry name" value="Enzyme I of the PEP:sugar phosphotransferase system HPr-binding (sub)domain"/>
    <property type="match status" value="1"/>
</dbReference>
<dbReference type="AlphaFoldDB" id="A0A839Q5J6"/>
<comment type="caution">
    <text evidence="25">The sequence shown here is derived from an EMBL/GenBank/DDBJ whole genome shotgun (WGS) entry which is preliminary data.</text>
</comment>
<evidence type="ECO:0000259" key="24">
    <source>
        <dbReference type="Pfam" id="PF05524"/>
    </source>
</evidence>
<dbReference type="InterPro" id="IPR040442">
    <property type="entry name" value="Pyrv_kinase-like_dom_sf"/>
</dbReference>
<evidence type="ECO:0000256" key="18">
    <source>
        <dbReference type="PIRSR" id="PIRSR000732-1"/>
    </source>
</evidence>
<evidence type="ECO:0000256" key="9">
    <source>
        <dbReference type="ARBA" id="ARBA00022490"/>
    </source>
</evidence>
<protein>
    <recommendedName>
        <fullName evidence="7 17">Phosphoenolpyruvate-protein phosphotransferase</fullName>
        <ecNumber evidence="6 17">2.7.3.9</ecNumber>
    </recommendedName>
    <alternativeName>
        <fullName evidence="16 17">Phosphotransferase system, enzyme I</fullName>
    </alternativeName>
</protein>
<dbReference type="GO" id="GO:0009401">
    <property type="term" value="P:phosphoenolpyruvate-dependent sugar phosphotransferase system"/>
    <property type="evidence" value="ECO:0007669"/>
    <property type="project" value="UniProtKB-KW"/>
</dbReference>
<dbReference type="SUPFAM" id="SSF51621">
    <property type="entry name" value="Phosphoenolpyruvate/pyruvate domain"/>
    <property type="match status" value="1"/>
</dbReference>
<keyword evidence="12 17" id="KW-0598">Phosphotransferase system</keyword>
<dbReference type="InterPro" id="IPR008279">
    <property type="entry name" value="PEP-util_enz_mobile_dom"/>
</dbReference>
<evidence type="ECO:0000256" key="8">
    <source>
        <dbReference type="ARBA" id="ARBA00022448"/>
    </source>
</evidence>
<evidence type="ECO:0000256" key="2">
    <source>
        <dbReference type="ARBA" id="ARBA00001946"/>
    </source>
</evidence>
<comment type="similarity">
    <text evidence="5 17">Belongs to the PEP-utilizing enzyme family.</text>
</comment>
<dbReference type="GO" id="GO:0016301">
    <property type="term" value="F:kinase activity"/>
    <property type="evidence" value="ECO:0007669"/>
    <property type="project" value="UniProtKB-KW"/>
</dbReference>
<feature type="active site" description="Tele-phosphohistidine intermediate" evidence="18">
    <location>
        <position position="238"/>
    </location>
</feature>
<feature type="binding site" evidence="19">
    <location>
        <position position="376"/>
    </location>
    <ligand>
        <name>phosphoenolpyruvate</name>
        <dbReference type="ChEBI" id="CHEBI:58702"/>
    </ligand>
</feature>
<dbReference type="PANTHER" id="PTHR46244:SF3">
    <property type="entry name" value="PHOSPHOENOLPYRUVATE-PROTEIN PHOSPHOTRANSFERASE"/>
    <property type="match status" value="1"/>
</dbReference>
<proteinExistence type="inferred from homology"/>
<evidence type="ECO:0000256" key="3">
    <source>
        <dbReference type="ARBA" id="ARBA00002728"/>
    </source>
</evidence>
<dbReference type="InterPro" id="IPR015813">
    <property type="entry name" value="Pyrv/PenolPyrv_kinase-like_dom"/>
</dbReference>
<dbReference type="InterPro" id="IPR008731">
    <property type="entry name" value="PTS_EIN"/>
</dbReference>
<feature type="binding site" evidence="19">
    <location>
        <begin position="488"/>
        <end position="489"/>
    </location>
    <ligand>
        <name>phosphoenolpyruvate</name>
        <dbReference type="ChEBI" id="CHEBI:58702"/>
    </ligand>
</feature>
<dbReference type="PIRSF" id="PIRSF000732">
    <property type="entry name" value="PTS_enzyme_I"/>
    <property type="match status" value="1"/>
</dbReference>
<dbReference type="EC" id="2.7.3.9" evidence="6 17"/>
<comment type="cofactor">
    <cofactor evidence="2 17 20">
        <name>Mg(2+)</name>
        <dbReference type="ChEBI" id="CHEBI:18420"/>
    </cofactor>
</comment>
<feature type="domain" description="Phosphotransferase system enzyme I N-terminal" evidence="24">
    <location>
        <begin position="59"/>
        <end position="175"/>
    </location>
</feature>
<dbReference type="Pfam" id="PF02896">
    <property type="entry name" value="PEP-utilizers_C"/>
    <property type="match status" value="1"/>
</dbReference>
<dbReference type="InterPro" id="IPR000121">
    <property type="entry name" value="PEP_util_C"/>
</dbReference>
<dbReference type="InterPro" id="IPR036618">
    <property type="entry name" value="PtsI_HPr-bd_sf"/>
</dbReference>
<dbReference type="Proteomes" id="UP000590811">
    <property type="component" value="Unassembled WGS sequence"/>
</dbReference>
<evidence type="ECO:0000256" key="13">
    <source>
        <dbReference type="ARBA" id="ARBA00022723"/>
    </source>
</evidence>
<evidence type="ECO:0000256" key="12">
    <source>
        <dbReference type="ARBA" id="ARBA00022683"/>
    </source>
</evidence>
<evidence type="ECO:0000259" key="23">
    <source>
        <dbReference type="Pfam" id="PF02896"/>
    </source>
</evidence>
<evidence type="ECO:0000256" key="16">
    <source>
        <dbReference type="ARBA" id="ARBA00033235"/>
    </source>
</evidence>